<gene>
    <name evidence="4" type="ORF">RN001_008269</name>
</gene>
<dbReference type="InterPro" id="IPR001394">
    <property type="entry name" value="Peptidase_C19_UCH"/>
</dbReference>
<dbReference type="PROSITE" id="PS00972">
    <property type="entry name" value="USP_1"/>
    <property type="match status" value="1"/>
</dbReference>
<dbReference type="PANTHER" id="PTHR24006:SF925">
    <property type="entry name" value="UBIQUITINYL HYDROLASE 1"/>
    <property type="match status" value="1"/>
</dbReference>
<protein>
    <recommendedName>
        <fullName evidence="2">Ubiquitin carboxyl-terminal hydrolase</fullName>
        <ecNumber evidence="2">3.4.19.12</ecNumber>
    </recommendedName>
</protein>
<feature type="domain" description="USP" evidence="3">
    <location>
        <begin position="334"/>
        <end position="709"/>
    </location>
</feature>
<dbReference type="Pfam" id="PF00443">
    <property type="entry name" value="UCH"/>
    <property type="match status" value="1"/>
</dbReference>
<dbReference type="InterPro" id="IPR050164">
    <property type="entry name" value="Peptidase_C19"/>
</dbReference>
<dbReference type="CDD" id="cd02659">
    <property type="entry name" value="peptidase_C19C"/>
    <property type="match status" value="1"/>
</dbReference>
<evidence type="ECO:0000256" key="2">
    <source>
        <dbReference type="RuleBase" id="RU366025"/>
    </source>
</evidence>
<sequence length="942" mass="107112">MLAETSVGQAQALFSQALNWELPDCLTVFALVHLIWAASSANLHALNASPESLHSLCDPTKRNAPLELHPDDILLCKEALELLSIALVLNPSSLEVLCRDKQFPIFLTDLVLLNPSRSVRIAAAEQFIIICTCGAASRLALRLITPLLFSLLDTLVLENAQTSHEFFQLLCRLVNCVYMMGCPFPTAEALLASEVAWLRKARGQHEVLLEGHLCLARELLCFMSIEQKCELGSADTGSLIKELLEDFLFPASKLMLQLNRTGLLGEDPATPICDTPQTQAAAFDLLISLCINCVPNCRQLVIMLSDMFYSDQDTAILEWDYLPTIGPRPLQGFVGLKNAGATCYMNSVLQQLYMVESIREGLLACEGAATDPNEDFTGEERLELDSDCCDDRSSIDDYRKDYNVGILKQVQAIFGHLACSRLQYYVPRGLWRHFKLQGEPVNLREQQDAVEFFMSLVESLDEALKTLGHEQIMSKILGGSYSDQKICKGCPHRYSKEEPFSVISVDIRNHSSLQDSMEQYVKGELLEGADAYYCEKCAKKVVTVKRLCVKKLPPILGIQLKRFEYDFERVCAIKFNDYFEFPRDLDMEPYTVNGLAKLEGEVIDCDLDASSKDVCTKYRLSGIVVHSGQASGGHYYSYIRHHDPTVEVRWYKFDDGEVSECRMGEDEEMKVQCFGGDYMGEVFDPMLKRTTYRRQKRWWNAYMLFYTRQDVEESAIIKSFEQLGLSEKKETHIKMPTAIENSIRKQNIKFLHHRSQFSIEYFSFIRKLVTCITPSSTRSNHALTNESEQLSMLSTQLASRFLFHTGWHTKKNLRGPAMEWCDVLCLHLRTASSIRSWFAHQMLFNHPHRFCEYLLSCPSNEVRSAFMKIIVLLAHFSLNDGPCAAPACVNNPDPNATLSDHILLSLWDYYKEKLVNMEDIYLTTATFFICTLVKVFKKKRSY</sequence>
<proteinExistence type="inferred from homology"/>
<dbReference type="PROSITE" id="PS50235">
    <property type="entry name" value="USP_3"/>
    <property type="match status" value="1"/>
</dbReference>
<comment type="similarity">
    <text evidence="1 2">Belongs to the peptidase C19 family.</text>
</comment>
<dbReference type="GO" id="GO:0004843">
    <property type="term" value="F:cysteine-type deubiquitinase activity"/>
    <property type="evidence" value="ECO:0007669"/>
    <property type="project" value="UniProtKB-UniRule"/>
</dbReference>
<dbReference type="PANTHER" id="PTHR24006">
    <property type="entry name" value="UBIQUITIN CARBOXYL-TERMINAL HYDROLASE"/>
    <property type="match status" value="1"/>
</dbReference>
<dbReference type="PROSITE" id="PS00973">
    <property type="entry name" value="USP_2"/>
    <property type="match status" value="1"/>
</dbReference>
<dbReference type="GO" id="GO:0005829">
    <property type="term" value="C:cytosol"/>
    <property type="evidence" value="ECO:0007669"/>
    <property type="project" value="TreeGrafter"/>
</dbReference>
<evidence type="ECO:0000313" key="5">
    <source>
        <dbReference type="Proteomes" id="UP001353858"/>
    </source>
</evidence>
<dbReference type="InterPro" id="IPR028889">
    <property type="entry name" value="USP"/>
</dbReference>
<dbReference type="GO" id="GO:0016477">
    <property type="term" value="P:cell migration"/>
    <property type="evidence" value="ECO:0007669"/>
    <property type="project" value="TreeGrafter"/>
</dbReference>
<comment type="catalytic activity">
    <reaction evidence="2">
        <text>Thiol-dependent hydrolysis of ester, thioester, amide, peptide and isopeptide bonds formed by the C-terminal Gly of ubiquitin (a 76-residue protein attached to proteins as an intracellular targeting signal).</text>
        <dbReference type="EC" id="3.4.19.12"/>
    </reaction>
</comment>
<keyword evidence="2" id="KW-0833">Ubl conjugation pathway</keyword>
<dbReference type="SUPFAM" id="SSF54001">
    <property type="entry name" value="Cysteine proteinases"/>
    <property type="match status" value="1"/>
</dbReference>
<evidence type="ECO:0000313" key="4">
    <source>
        <dbReference type="EMBL" id="KAK4880123.1"/>
    </source>
</evidence>
<dbReference type="AlphaFoldDB" id="A0AAN7SP68"/>
<dbReference type="FunFam" id="3.90.70.10:FF:000007">
    <property type="entry name" value="Probable ubiquitin carboxyl-terminal hydrolase FAF-X"/>
    <property type="match status" value="1"/>
</dbReference>
<dbReference type="EMBL" id="JARPUR010000003">
    <property type="protein sequence ID" value="KAK4880123.1"/>
    <property type="molecule type" value="Genomic_DNA"/>
</dbReference>
<keyword evidence="2" id="KW-0378">Hydrolase</keyword>
<dbReference type="GO" id="GO:0016579">
    <property type="term" value="P:protein deubiquitination"/>
    <property type="evidence" value="ECO:0007669"/>
    <property type="project" value="InterPro"/>
</dbReference>
<organism evidence="4 5">
    <name type="scientific">Aquatica leii</name>
    <dbReference type="NCBI Taxonomy" id="1421715"/>
    <lineage>
        <taxon>Eukaryota</taxon>
        <taxon>Metazoa</taxon>
        <taxon>Ecdysozoa</taxon>
        <taxon>Arthropoda</taxon>
        <taxon>Hexapoda</taxon>
        <taxon>Insecta</taxon>
        <taxon>Pterygota</taxon>
        <taxon>Neoptera</taxon>
        <taxon>Endopterygota</taxon>
        <taxon>Coleoptera</taxon>
        <taxon>Polyphaga</taxon>
        <taxon>Elateriformia</taxon>
        <taxon>Elateroidea</taxon>
        <taxon>Lampyridae</taxon>
        <taxon>Luciolinae</taxon>
        <taxon>Aquatica</taxon>
    </lineage>
</organism>
<accession>A0AAN7SP68</accession>
<dbReference type="InterPro" id="IPR021905">
    <property type="entry name" value="DUF3517"/>
</dbReference>
<reference evidence="5" key="1">
    <citation type="submission" date="2023-01" db="EMBL/GenBank/DDBJ databases">
        <title>Key to firefly adult light organ development and bioluminescence: homeobox transcription factors regulate luciferase expression and transportation to peroxisome.</title>
        <authorList>
            <person name="Fu X."/>
        </authorList>
    </citation>
    <scope>NUCLEOTIDE SEQUENCE [LARGE SCALE GENOMIC DNA]</scope>
</reference>
<dbReference type="Pfam" id="PF12030">
    <property type="entry name" value="DUF3517"/>
    <property type="match status" value="1"/>
</dbReference>
<dbReference type="InterPro" id="IPR018200">
    <property type="entry name" value="USP_CS"/>
</dbReference>
<keyword evidence="2" id="KW-0645">Protease</keyword>
<evidence type="ECO:0000256" key="1">
    <source>
        <dbReference type="ARBA" id="ARBA00009085"/>
    </source>
</evidence>
<dbReference type="GO" id="GO:0006508">
    <property type="term" value="P:proteolysis"/>
    <property type="evidence" value="ECO:0007669"/>
    <property type="project" value="UniProtKB-KW"/>
</dbReference>
<evidence type="ECO:0000259" key="3">
    <source>
        <dbReference type="PROSITE" id="PS50235"/>
    </source>
</evidence>
<comment type="caution">
    <text evidence="4">The sequence shown here is derived from an EMBL/GenBank/DDBJ whole genome shotgun (WGS) entry which is preliminary data.</text>
</comment>
<keyword evidence="2" id="KW-0788">Thiol protease</keyword>
<keyword evidence="5" id="KW-1185">Reference proteome</keyword>
<dbReference type="Gene3D" id="3.90.70.10">
    <property type="entry name" value="Cysteine proteinases"/>
    <property type="match status" value="1"/>
</dbReference>
<dbReference type="InterPro" id="IPR038765">
    <property type="entry name" value="Papain-like_cys_pep_sf"/>
</dbReference>
<dbReference type="Proteomes" id="UP001353858">
    <property type="component" value="Unassembled WGS sequence"/>
</dbReference>
<name>A0AAN7SP68_9COLE</name>
<dbReference type="EC" id="3.4.19.12" evidence="2"/>
<dbReference type="GO" id="GO:0005634">
    <property type="term" value="C:nucleus"/>
    <property type="evidence" value="ECO:0007669"/>
    <property type="project" value="TreeGrafter"/>
</dbReference>